<dbReference type="AlphaFoldDB" id="A0A9P7FN54"/>
<gene>
    <name evidence="1" type="ORF">H0H81_003592</name>
</gene>
<evidence type="ECO:0000313" key="1">
    <source>
        <dbReference type="EMBL" id="KAG5634055.1"/>
    </source>
</evidence>
<proteinExistence type="predicted"/>
<protein>
    <submittedName>
        <fullName evidence="1">Uncharacterized protein</fullName>
    </submittedName>
</protein>
<sequence length="129" mass="14760">MPFKRCGYTIAEADIIQWAKTTTNAEAAGPWHYLPAIRKAFDAHPKDLKESFAEIFPTTTFNIFSIPSTVEPGQREGICFFVRAAGDSEDGTPEFKEWQWTEKPIDRKIKGILEEVLGLKLSDWFEKVY</sequence>
<keyword evidence="2" id="KW-1185">Reference proteome</keyword>
<evidence type="ECO:0000313" key="2">
    <source>
        <dbReference type="Proteomes" id="UP000717328"/>
    </source>
</evidence>
<accession>A0A9P7FN54</accession>
<reference evidence="1" key="2">
    <citation type="submission" date="2021-10" db="EMBL/GenBank/DDBJ databases">
        <title>Phylogenomics reveals ancestral predisposition of the termite-cultivated fungus Termitomyces towards a domesticated lifestyle.</title>
        <authorList>
            <person name="Auxier B."/>
            <person name="Grum-Grzhimaylo A."/>
            <person name="Cardenas M.E."/>
            <person name="Lodge J.D."/>
            <person name="Laessoe T."/>
            <person name="Pedersen O."/>
            <person name="Smith M.E."/>
            <person name="Kuyper T.W."/>
            <person name="Franco-Molano E.A."/>
            <person name="Baroni T.J."/>
            <person name="Aanen D.K."/>
        </authorList>
    </citation>
    <scope>NUCLEOTIDE SEQUENCE</scope>
    <source>
        <strain evidence="1">D49</strain>
    </source>
</reference>
<dbReference type="Proteomes" id="UP000717328">
    <property type="component" value="Unassembled WGS sequence"/>
</dbReference>
<organism evidence="1 2">
    <name type="scientific">Sphagnurus paluster</name>
    <dbReference type="NCBI Taxonomy" id="117069"/>
    <lineage>
        <taxon>Eukaryota</taxon>
        <taxon>Fungi</taxon>
        <taxon>Dikarya</taxon>
        <taxon>Basidiomycota</taxon>
        <taxon>Agaricomycotina</taxon>
        <taxon>Agaricomycetes</taxon>
        <taxon>Agaricomycetidae</taxon>
        <taxon>Agaricales</taxon>
        <taxon>Tricholomatineae</taxon>
        <taxon>Lyophyllaceae</taxon>
        <taxon>Sphagnurus</taxon>
    </lineage>
</organism>
<dbReference type="EMBL" id="JABCKI010006677">
    <property type="protein sequence ID" value="KAG5634055.1"/>
    <property type="molecule type" value="Genomic_DNA"/>
</dbReference>
<reference evidence="1" key="1">
    <citation type="submission" date="2021-02" db="EMBL/GenBank/DDBJ databases">
        <authorList>
            <person name="Nieuwenhuis M."/>
            <person name="Van De Peppel L.J.J."/>
        </authorList>
    </citation>
    <scope>NUCLEOTIDE SEQUENCE</scope>
    <source>
        <strain evidence="1">D49</strain>
    </source>
</reference>
<name>A0A9P7FN54_9AGAR</name>
<comment type="caution">
    <text evidence="1">The sequence shown here is derived from an EMBL/GenBank/DDBJ whole genome shotgun (WGS) entry which is preliminary data.</text>
</comment>
<dbReference type="OrthoDB" id="2936998at2759"/>